<keyword evidence="2" id="KW-1185">Reference proteome</keyword>
<proteinExistence type="predicted"/>
<protein>
    <submittedName>
        <fullName evidence="1">Uncharacterized protein</fullName>
    </submittedName>
</protein>
<accession>A0AAE1CT27</accession>
<gene>
    <name evidence="1" type="ORF">RRG08_005907</name>
</gene>
<comment type="caution">
    <text evidence="1">The sequence shown here is derived from an EMBL/GenBank/DDBJ whole genome shotgun (WGS) entry which is preliminary data.</text>
</comment>
<evidence type="ECO:0000313" key="1">
    <source>
        <dbReference type="EMBL" id="KAK3732743.1"/>
    </source>
</evidence>
<dbReference type="AlphaFoldDB" id="A0AAE1CT27"/>
<dbReference type="EMBL" id="JAWDGP010006941">
    <property type="protein sequence ID" value="KAK3732743.1"/>
    <property type="molecule type" value="Genomic_DNA"/>
</dbReference>
<name>A0AAE1CT27_9GAST</name>
<reference evidence="1" key="1">
    <citation type="journal article" date="2023" name="G3 (Bethesda)">
        <title>A reference genome for the long-term kleptoplast-retaining sea slug Elysia crispata morphotype clarki.</title>
        <authorList>
            <person name="Eastman K.E."/>
            <person name="Pendleton A.L."/>
            <person name="Shaikh M.A."/>
            <person name="Suttiyut T."/>
            <person name="Ogas R."/>
            <person name="Tomko P."/>
            <person name="Gavelis G."/>
            <person name="Widhalm J.R."/>
            <person name="Wisecaver J.H."/>
        </authorList>
    </citation>
    <scope>NUCLEOTIDE SEQUENCE</scope>
    <source>
        <strain evidence="1">ECLA1</strain>
    </source>
</reference>
<sequence>MKYSYRESCTEEPIPDTGDCLAAINFDAPVNERNMIKSLGAWFYKKTLQPLAEESLCSIVWRPRCPLAFKRVLRSKFLVFP</sequence>
<dbReference type="Proteomes" id="UP001283361">
    <property type="component" value="Unassembled WGS sequence"/>
</dbReference>
<evidence type="ECO:0000313" key="2">
    <source>
        <dbReference type="Proteomes" id="UP001283361"/>
    </source>
</evidence>
<organism evidence="1 2">
    <name type="scientific">Elysia crispata</name>
    <name type="common">lettuce slug</name>
    <dbReference type="NCBI Taxonomy" id="231223"/>
    <lineage>
        <taxon>Eukaryota</taxon>
        <taxon>Metazoa</taxon>
        <taxon>Spiralia</taxon>
        <taxon>Lophotrochozoa</taxon>
        <taxon>Mollusca</taxon>
        <taxon>Gastropoda</taxon>
        <taxon>Heterobranchia</taxon>
        <taxon>Euthyneura</taxon>
        <taxon>Panpulmonata</taxon>
        <taxon>Sacoglossa</taxon>
        <taxon>Placobranchoidea</taxon>
        <taxon>Plakobranchidae</taxon>
        <taxon>Elysia</taxon>
    </lineage>
</organism>